<feature type="compositionally biased region" description="Polar residues" evidence="1">
    <location>
        <begin position="78"/>
        <end position="89"/>
    </location>
</feature>
<feature type="compositionally biased region" description="Basic residues" evidence="1">
    <location>
        <begin position="136"/>
        <end position="145"/>
    </location>
</feature>
<accession>A0A9P6T4Q8</accession>
<evidence type="ECO:0000313" key="2">
    <source>
        <dbReference type="EMBL" id="KAG0024888.1"/>
    </source>
</evidence>
<evidence type="ECO:0000313" key="3">
    <source>
        <dbReference type="Proteomes" id="UP000703661"/>
    </source>
</evidence>
<feature type="compositionally biased region" description="Low complexity" evidence="1">
    <location>
        <begin position="54"/>
        <end position="77"/>
    </location>
</feature>
<feature type="region of interest" description="Disordered" evidence="1">
    <location>
        <begin position="1"/>
        <end position="154"/>
    </location>
</feature>
<sequence>MEPQDHSRLSLPQEDLSRSLLASHDRDLNPDPASLSDPQEGNSVSPGYRQGPFLLKNPSSPLSPNTSNKPLPNNNTNGSPSVATSQSPVPRTPQSSTPPNPPTASSLLSPRIPGTPPANPPPRFFTRPYRRTQDHHSHHHHHHGSVHGSGYSNGQNSSSIGVRSAFKDFVVPAQIILVCSIVNALWPTMLRIVTTAIEFLVLVLSSYGACARRTDDCYFLEPLFHDGQEAVYVVAIQWTLRSILGILILSGLYIAANNVQQVSFNPL</sequence>
<keyword evidence="3" id="KW-1185">Reference proteome</keyword>
<dbReference type="AlphaFoldDB" id="A0A9P6T4Q8"/>
<gene>
    <name evidence="2" type="ORF">BGZ80_000016</name>
</gene>
<dbReference type="EMBL" id="JAAAID010000001">
    <property type="protein sequence ID" value="KAG0024888.1"/>
    <property type="molecule type" value="Genomic_DNA"/>
</dbReference>
<name>A0A9P6T4Q8_9FUNG</name>
<reference evidence="2" key="1">
    <citation type="journal article" date="2020" name="Fungal Divers.">
        <title>Resolving the Mortierellaceae phylogeny through synthesis of multi-gene phylogenetics and phylogenomics.</title>
        <authorList>
            <person name="Vandepol N."/>
            <person name="Liber J."/>
            <person name="Desiro A."/>
            <person name="Na H."/>
            <person name="Kennedy M."/>
            <person name="Barry K."/>
            <person name="Grigoriev I.V."/>
            <person name="Miller A.N."/>
            <person name="O'Donnell K."/>
            <person name="Stajich J.E."/>
            <person name="Bonito G."/>
        </authorList>
    </citation>
    <scope>NUCLEOTIDE SEQUENCE</scope>
    <source>
        <strain evidence="2">NRRL 2769</strain>
    </source>
</reference>
<feature type="compositionally biased region" description="Pro residues" evidence="1">
    <location>
        <begin position="113"/>
        <end position="123"/>
    </location>
</feature>
<evidence type="ECO:0000256" key="1">
    <source>
        <dbReference type="SAM" id="MobiDB-lite"/>
    </source>
</evidence>
<proteinExistence type="predicted"/>
<dbReference type="Proteomes" id="UP000703661">
    <property type="component" value="Unassembled WGS sequence"/>
</dbReference>
<comment type="caution">
    <text evidence="2">The sequence shown here is derived from an EMBL/GenBank/DDBJ whole genome shotgun (WGS) entry which is preliminary data.</text>
</comment>
<organism evidence="2 3">
    <name type="scientific">Entomortierella chlamydospora</name>
    <dbReference type="NCBI Taxonomy" id="101097"/>
    <lineage>
        <taxon>Eukaryota</taxon>
        <taxon>Fungi</taxon>
        <taxon>Fungi incertae sedis</taxon>
        <taxon>Mucoromycota</taxon>
        <taxon>Mortierellomycotina</taxon>
        <taxon>Mortierellomycetes</taxon>
        <taxon>Mortierellales</taxon>
        <taxon>Mortierellaceae</taxon>
        <taxon>Entomortierella</taxon>
    </lineage>
</organism>
<feature type="compositionally biased region" description="Polar residues" evidence="1">
    <location>
        <begin position="36"/>
        <end position="45"/>
    </location>
</feature>
<protein>
    <submittedName>
        <fullName evidence="2">Uncharacterized protein</fullName>
    </submittedName>
</protein>